<protein>
    <submittedName>
        <fullName evidence="1">Uncharacterized protein</fullName>
    </submittedName>
</protein>
<dbReference type="GeneID" id="81600829"/>
<organism evidence="1 2">
    <name type="scientific">Penicillium daleae</name>
    <dbReference type="NCBI Taxonomy" id="63821"/>
    <lineage>
        <taxon>Eukaryota</taxon>
        <taxon>Fungi</taxon>
        <taxon>Dikarya</taxon>
        <taxon>Ascomycota</taxon>
        <taxon>Pezizomycotina</taxon>
        <taxon>Eurotiomycetes</taxon>
        <taxon>Eurotiomycetidae</taxon>
        <taxon>Eurotiales</taxon>
        <taxon>Aspergillaceae</taxon>
        <taxon>Penicillium</taxon>
    </lineage>
</organism>
<dbReference type="EMBL" id="JAPVEA010000006">
    <property type="protein sequence ID" value="KAJ5450755.1"/>
    <property type="molecule type" value="Genomic_DNA"/>
</dbReference>
<evidence type="ECO:0000313" key="2">
    <source>
        <dbReference type="Proteomes" id="UP001213681"/>
    </source>
</evidence>
<accession>A0AAD6C840</accession>
<reference evidence="1" key="2">
    <citation type="journal article" date="2023" name="IMA Fungus">
        <title>Comparative genomic study of the Penicillium genus elucidates a diverse pangenome and 15 lateral gene transfer events.</title>
        <authorList>
            <person name="Petersen C."/>
            <person name="Sorensen T."/>
            <person name="Nielsen M.R."/>
            <person name="Sondergaard T.E."/>
            <person name="Sorensen J.L."/>
            <person name="Fitzpatrick D.A."/>
            <person name="Frisvad J.C."/>
            <person name="Nielsen K.L."/>
        </authorList>
    </citation>
    <scope>NUCLEOTIDE SEQUENCE</scope>
    <source>
        <strain evidence="1">IBT 16125</strain>
    </source>
</reference>
<dbReference type="RefSeq" id="XP_056766290.1">
    <property type="nucleotide sequence ID" value="XM_056910586.1"/>
</dbReference>
<evidence type="ECO:0000313" key="1">
    <source>
        <dbReference type="EMBL" id="KAJ5450755.1"/>
    </source>
</evidence>
<reference evidence="1" key="1">
    <citation type="submission" date="2022-12" db="EMBL/GenBank/DDBJ databases">
        <authorList>
            <person name="Petersen C."/>
        </authorList>
    </citation>
    <scope>NUCLEOTIDE SEQUENCE</scope>
    <source>
        <strain evidence="1">IBT 16125</strain>
    </source>
</reference>
<keyword evidence="2" id="KW-1185">Reference proteome</keyword>
<comment type="caution">
    <text evidence="1">The sequence shown here is derived from an EMBL/GenBank/DDBJ whole genome shotgun (WGS) entry which is preliminary data.</text>
</comment>
<proteinExistence type="predicted"/>
<sequence length="127" mass="14076">MALADDARRMISPYGSGFIFEPRCSFPADEVRVTGRFCRKAPSPGRCDWVLMRFRAPLGLFDKLVTPLVRFELDPAEVLPRGRWEEEVVGEDEGCWALTPFTPVWGKAGAAASSSEDESLASRPQSP</sequence>
<name>A0AAD6C840_9EURO</name>
<gene>
    <name evidence="1" type="ORF">N7458_007204</name>
</gene>
<dbReference type="AlphaFoldDB" id="A0AAD6C840"/>
<dbReference type="Proteomes" id="UP001213681">
    <property type="component" value="Unassembled WGS sequence"/>
</dbReference>